<accession>A0A434AE87</accession>
<dbReference type="Proteomes" id="UP000282985">
    <property type="component" value="Unassembled WGS sequence"/>
</dbReference>
<reference evidence="1 2" key="1">
    <citation type="submission" date="2018-11" db="EMBL/GenBank/DDBJ databases">
        <title>Parancylomarina longa gen. nov., sp. nov., isolated from sediments of southern Okinawa.</title>
        <authorList>
            <person name="Fu T."/>
        </authorList>
    </citation>
    <scope>NUCLEOTIDE SEQUENCE [LARGE SCALE GENOMIC DNA]</scope>
    <source>
        <strain evidence="1 2">T3-2 S1-C</strain>
    </source>
</reference>
<feature type="non-terminal residue" evidence="1">
    <location>
        <position position="159"/>
    </location>
</feature>
<keyword evidence="2" id="KW-1185">Reference proteome</keyword>
<comment type="caution">
    <text evidence="1">The sequence shown here is derived from an EMBL/GenBank/DDBJ whole genome shotgun (WGS) entry which is preliminary data.</text>
</comment>
<evidence type="ECO:0000313" key="1">
    <source>
        <dbReference type="EMBL" id="RUT72702.1"/>
    </source>
</evidence>
<organism evidence="1 2">
    <name type="scientific">Ancylomarina longa</name>
    <dbReference type="NCBI Taxonomy" id="2487017"/>
    <lineage>
        <taxon>Bacteria</taxon>
        <taxon>Pseudomonadati</taxon>
        <taxon>Bacteroidota</taxon>
        <taxon>Bacteroidia</taxon>
        <taxon>Marinilabiliales</taxon>
        <taxon>Marinifilaceae</taxon>
        <taxon>Ancylomarina</taxon>
    </lineage>
</organism>
<proteinExistence type="predicted"/>
<gene>
    <name evidence="1" type="ORF">DLK05_16975</name>
</gene>
<sequence length="159" mass="18424">MSTFYGENPSLSSPKSAKNSQPLGIFTKSQVIHSQQGFQRFHNFLLQDQSAKLLPRERVGNCLKKRIDKDKLREVKYNESRKKAHWANVQRCGSIWSCPVCAKQITEKRREELKKAVNTWQTSHDGSIQLLTLTFSHSKSESLKSLLERQKKAYKIFLE</sequence>
<evidence type="ECO:0000313" key="2">
    <source>
        <dbReference type="Proteomes" id="UP000282985"/>
    </source>
</evidence>
<protein>
    <submittedName>
        <fullName evidence="1">Rolling circle replication protein, Rep63 protein</fullName>
    </submittedName>
</protein>
<dbReference type="EMBL" id="RJJX01000130">
    <property type="protein sequence ID" value="RUT72702.1"/>
    <property type="molecule type" value="Genomic_DNA"/>
</dbReference>
<dbReference type="AlphaFoldDB" id="A0A434AE87"/>
<name>A0A434AE87_9BACT</name>